<proteinExistence type="predicted"/>
<evidence type="ECO:0000313" key="3">
    <source>
        <dbReference type="Proteomes" id="UP000290289"/>
    </source>
</evidence>
<dbReference type="EMBL" id="RDQH01000340">
    <property type="protein sequence ID" value="RXH77234.1"/>
    <property type="molecule type" value="Genomic_DNA"/>
</dbReference>
<protein>
    <submittedName>
        <fullName evidence="2">Uncharacterized protein</fullName>
    </submittedName>
</protein>
<feature type="compositionally biased region" description="Polar residues" evidence="1">
    <location>
        <begin position="29"/>
        <end position="44"/>
    </location>
</feature>
<keyword evidence="3" id="KW-1185">Reference proteome</keyword>
<dbReference type="AlphaFoldDB" id="A0A498I4W6"/>
<name>A0A498I4W6_MALDO</name>
<evidence type="ECO:0000256" key="1">
    <source>
        <dbReference type="SAM" id="MobiDB-lite"/>
    </source>
</evidence>
<feature type="region of interest" description="Disordered" evidence="1">
    <location>
        <begin position="29"/>
        <end position="50"/>
    </location>
</feature>
<dbReference type="Proteomes" id="UP000290289">
    <property type="component" value="Chromosome 14"/>
</dbReference>
<dbReference type="STRING" id="3750.A0A498I4W6"/>
<evidence type="ECO:0000313" key="2">
    <source>
        <dbReference type="EMBL" id="RXH77234.1"/>
    </source>
</evidence>
<reference evidence="2 3" key="1">
    <citation type="submission" date="2018-10" db="EMBL/GenBank/DDBJ databases">
        <title>A high-quality apple genome assembly.</title>
        <authorList>
            <person name="Hu J."/>
        </authorList>
    </citation>
    <scope>NUCLEOTIDE SEQUENCE [LARGE SCALE GENOMIC DNA]</scope>
    <source>
        <strain evidence="3">cv. HFTH1</strain>
        <tissue evidence="2">Young leaf</tissue>
    </source>
</reference>
<comment type="caution">
    <text evidence="2">The sequence shown here is derived from an EMBL/GenBank/DDBJ whole genome shotgun (WGS) entry which is preliminary data.</text>
</comment>
<gene>
    <name evidence="2" type="ORF">DVH24_023508</name>
</gene>
<organism evidence="2 3">
    <name type="scientific">Malus domestica</name>
    <name type="common">Apple</name>
    <name type="synonym">Pyrus malus</name>
    <dbReference type="NCBI Taxonomy" id="3750"/>
    <lineage>
        <taxon>Eukaryota</taxon>
        <taxon>Viridiplantae</taxon>
        <taxon>Streptophyta</taxon>
        <taxon>Embryophyta</taxon>
        <taxon>Tracheophyta</taxon>
        <taxon>Spermatophyta</taxon>
        <taxon>Magnoliopsida</taxon>
        <taxon>eudicotyledons</taxon>
        <taxon>Gunneridae</taxon>
        <taxon>Pentapetalae</taxon>
        <taxon>rosids</taxon>
        <taxon>fabids</taxon>
        <taxon>Rosales</taxon>
        <taxon>Rosaceae</taxon>
        <taxon>Amygdaloideae</taxon>
        <taxon>Maleae</taxon>
        <taxon>Malus</taxon>
    </lineage>
</organism>
<sequence length="137" mass="15757">MELGLTWPSIWMYLRLLIHSRTPARQPFLDSTKSSRHFSQNPVHTRSKRSHHSPHQSLFFLSSCFAKGINFRISQIGLLFLGASFVSNSICQRGLHLYPMLILLFRLNSGEPSMTLKVMTNKTLRQCLNSELLALRD</sequence>
<accession>A0A498I4W6</accession>